<dbReference type="AlphaFoldDB" id="A0A2S7WMY3"/>
<evidence type="ECO:0000313" key="3">
    <source>
        <dbReference type="Proteomes" id="UP000238882"/>
    </source>
</evidence>
<dbReference type="EMBL" id="MSCN01000001">
    <property type="protein sequence ID" value="PQJ78977.1"/>
    <property type="molecule type" value="Genomic_DNA"/>
</dbReference>
<accession>A0A2S7WMY3</accession>
<organism evidence="2 3">
    <name type="scientific">Polaribacter porphyrae</name>
    <dbReference type="NCBI Taxonomy" id="1137780"/>
    <lineage>
        <taxon>Bacteria</taxon>
        <taxon>Pseudomonadati</taxon>
        <taxon>Bacteroidota</taxon>
        <taxon>Flavobacteriia</taxon>
        <taxon>Flavobacteriales</taxon>
        <taxon>Flavobacteriaceae</taxon>
    </lineage>
</organism>
<dbReference type="InterPro" id="IPR028250">
    <property type="entry name" value="DsbDN"/>
</dbReference>
<sequence length="139" mass="16024">MSITAQIMTPAKWSCSISKKQPKQGEIIDLIFTVKLENNWHLYSNIQNYEIGPLPATFEFDLNKSYKLIGNVIPVNTKKVYDEVFEVDVNYFEHTAEFRQKIKIIKKSAIIEGTYNYQVCSTKDGKCILGDDGFEFKIN</sequence>
<comment type="caution">
    <text evidence="2">The sequence shown here is derived from an EMBL/GenBank/DDBJ whole genome shotgun (WGS) entry which is preliminary data.</text>
</comment>
<feature type="domain" description="Thiol:disulfide interchange protein DsbD N-terminal" evidence="1">
    <location>
        <begin position="25"/>
        <end position="131"/>
    </location>
</feature>
<dbReference type="Pfam" id="PF11412">
    <property type="entry name" value="DsbD_N"/>
    <property type="match status" value="1"/>
</dbReference>
<evidence type="ECO:0000259" key="1">
    <source>
        <dbReference type="Pfam" id="PF11412"/>
    </source>
</evidence>
<reference evidence="2 3" key="1">
    <citation type="submission" date="2016-12" db="EMBL/GenBank/DDBJ databases">
        <title>Trade-off between light-utilization and light-protection in marine flavobacteria.</title>
        <authorList>
            <person name="Kumagai Y."/>
            <person name="Yoshizawa S."/>
            <person name="Kogure K."/>
            <person name="Iwasaki W."/>
        </authorList>
    </citation>
    <scope>NUCLEOTIDE SEQUENCE [LARGE SCALE GENOMIC DNA]</scope>
    <source>
        <strain evidence="2 3">NBRC 108759</strain>
    </source>
</reference>
<name>A0A2S7WMY3_9FLAO</name>
<proteinExistence type="predicted"/>
<evidence type="ECO:0000313" key="2">
    <source>
        <dbReference type="EMBL" id="PQJ78977.1"/>
    </source>
</evidence>
<protein>
    <recommendedName>
        <fullName evidence="1">Thiol:disulfide interchange protein DsbD N-terminal domain-containing protein</fullName>
    </recommendedName>
</protein>
<gene>
    <name evidence="2" type="ORF">BTO18_07195</name>
</gene>
<dbReference type="Proteomes" id="UP000238882">
    <property type="component" value="Unassembled WGS sequence"/>
</dbReference>
<keyword evidence="3" id="KW-1185">Reference proteome</keyword>